<proteinExistence type="predicted"/>
<evidence type="ECO:0000313" key="2">
    <source>
        <dbReference type="Proteomes" id="UP000304914"/>
    </source>
</evidence>
<organism evidence="1 2">
    <name type="scientific">Streptococcus pseudoporcinus</name>
    <dbReference type="NCBI Taxonomy" id="361101"/>
    <lineage>
        <taxon>Bacteria</taxon>
        <taxon>Bacillati</taxon>
        <taxon>Bacillota</taxon>
        <taxon>Bacilli</taxon>
        <taxon>Lactobacillales</taxon>
        <taxon>Streptococcaceae</taxon>
        <taxon>Streptococcus</taxon>
    </lineage>
</organism>
<dbReference type="AlphaFoldDB" id="A0A4U9XTZ1"/>
<reference evidence="1 2" key="1">
    <citation type="submission" date="2019-05" db="EMBL/GenBank/DDBJ databases">
        <authorList>
            <consortium name="Pathogen Informatics"/>
        </authorList>
    </citation>
    <scope>NUCLEOTIDE SEQUENCE [LARGE SCALE GENOMIC DNA]</scope>
    <source>
        <strain evidence="1 2">NCTC5385</strain>
    </source>
</reference>
<accession>A0A4U9XTZ1</accession>
<name>A0A4U9XTZ1_9STRE</name>
<protein>
    <submittedName>
        <fullName evidence="1">Uncharacterized protein</fullName>
    </submittedName>
</protein>
<dbReference type="EMBL" id="LR594035">
    <property type="protein sequence ID" value="VTS16275.1"/>
    <property type="molecule type" value="Genomic_DNA"/>
</dbReference>
<dbReference type="Proteomes" id="UP000304914">
    <property type="component" value="Chromosome"/>
</dbReference>
<evidence type="ECO:0000313" key="1">
    <source>
        <dbReference type="EMBL" id="VTS16275.1"/>
    </source>
</evidence>
<sequence length="32" mass="3668">MSSLGYYSFYLLVANLDVRSLLESYVVMFISS</sequence>
<gene>
    <name evidence="1" type="ORF">NCTC5385_00605</name>
</gene>